<reference evidence="2" key="1">
    <citation type="journal article" date="2023" name="Mol. Biol. Evol.">
        <title>Third-Generation Sequencing Reveals the Adaptive Role of the Epigenome in Three Deep-Sea Polychaetes.</title>
        <authorList>
            <person name="Perez M."/>
            <person name="Aroh O."/>
            <person name="Sun Y."/>
            <person name="Lan Y."/>
            <person name="Juniper S.K."/>
            <person name="Young C.R."/>
            <person name="Angers B."/>
            <person name="Qian P.Y."/>
        </authorList>
    </citation>
    <scope>NUCLEOTIDE SEQUENCE</scope>
    <source>
        <strain evidence="2">R07B-5</strain>
    </source>
</reference>
<name>A0AAD9JZS4_RIDPI</name>
<feature type="region of interest" description="Disordered" evidence="1">
    <location>
        <begin position="1"/>
        <end position="66"/>
    </location>
</feature>
<gene>
    <name evidence="2" type="ORF">NP493_1532g00018</name>
</gene>
<comment type="caution">
    <text evidence="2">The sequence shown here is derived from an EMBL/GenBank/DDBJ whole genome shotgun (WGS) entry which is preliminary data.</text>
</comment>
<feature type="compositionally biased region" description="Basic and acidic residues" evidence="1">
    <location>
        <begin position="614"/>
        <end position="630"/>
    </location>
</feature>
<evidence type="ECO:0000313" key="3">
    <source>
        <dbReference type="Proteomes" id="UP001209878"/>
    </source>
</evidence>
<organism evidence="2 3">
    <name type="scientific">Ridgeia piscesae</name>
    <name type="common">Tubeworm</name>
    <dbReference type="NCBI Taxonomy" id="27915"/>
    <lineage>
        <taxon>Eukaryota</taxon>
        <taxon>Metazoa</taxon>
        <taxon>Spiralia</taxon>
        <taxon>Lophotrochozoa</taxon>
        <taxon>Annelida</taxon>
        <taxon>Polychaeta</taxon>
        <taxon>Sedentaria</taxon>
        <taxon>Canalipalpata</taxon>
        <taxon>Sabellida</taxon>
        <taxon>Siboglinidae</taxon>
        <taxon>Ridgeia</taxon>
    </lineage>
</organism>
<feature type="region of interest" description="Disordered" evidence="1">
    <location>
        <begin position="524"/>
        <end position="630"/>
    </location>
</feature>
<dbReference type="EMBL" id="JAODUO010001531">
    <property type="protein sequence ID" value="KAK2162274.1"/>
    <property type="molecule type" value="Genomic_DNA"/>
</dbReference>
<feature type="region of interest" description="Disordered" evidence="1">
    <location>
        <begin position="160"/>
        <end position="179"/>
    </location>
</feature>
<keyword evidence="3" id="KW-1185">Reference proteome</keyword>
<feature type="compositionally biased region" description="Basic residues" evidence="1">
    <location>
        <begin position="558"/>
        <end position="585"/>
    </location>
</feature>
<feature type="compositionally biased region" description="Basic and acidic residues" evidence="1">
    <location>
        <begin position="1"/>
        <end position="20"/>
    </location>
</feature>
<evidence type="ECO:0000256" key="1">
    <source>
        <dbReference type="SAM" id="MobiDB-lite"/>
    </source>
</evidence>
<proteinExistence type="predicted"/>
<evidence type="ECO:0000313" key="2">
    <source>
        <dbReference type="EMBL" id="KAK2162274.1"/>
    </source>
</evidence>
<dbReference type="AlphaFoldDB" id="A0AAD9JZS4"/>
<protein>
    <submittedName>
        <fullName evidence="2">Uncharacterized protein</fullName>
    </submittedName>
</protein>
<accession>A0AAD9JZS4</accession>
<dbReference type="Proteomes" id="UP001209878">
    <property type="component" value="Unassembled WGS sequence"/>
</dbReference>
<sequence>MDSRAVREPVEAQEAERHSTENSMPLATPETDTNEGGPVPETPERGSDDSGTVAEAAERWSVESGSVAEAPTPMDALMPEGPVVPRFTLRTAVSMVVQKALRLFGLNHPGSWQGSVESDVGGTKEAAAGESLASEVGAIIEGDLLADASGITVEASITTAPDVDEQDEEEEQRRLDEEKEQCRLDEEKEQRKRLHSIEEATKLVRILALRWYRETIIGPLVLEEPKKDTRLVKTPTILQVVSPPPLRITSPTSRPTSARQVHGIQVYLAPLLGPVRETYIKESSPNFLIRGIQGTKAPTEPKEERKLSLRTAATEMMAEALKLYLERYKQTLSQHALMVHQITSKQKEEEEVVLTKEERGERLLDVLRRMSVRALRMYAEDTREIVQPDEEETFARVDNEEVTSTEDEYFSETIPEDEFEKLHPDVQLRLRLATLTGEEFGLLSVDQKLLVNLAQTANDEFDELTEDEKAQVLAARKTVTEIPDIKKVLQEKRIKKIRRGKRPEKRRVRKTIKTFQIPVEHELTVGKGRFRSHALGQPSPRRGIHPASQGPHPPQHAPKTRPSRPRPKQKRVARRPAHPAHRAKGRVGAAKPIAKPDTASLKSDEGKRHKKPAKTSDRSEEASALRSSKTEDEILAREFADIHGVDYTDYHRGSQDHKLSLLNLVKRPSLLKKVLRRRKRTQRRLKDILAKATYDVEDSISLRFRASETDSLMSLSEEEDISEMELAAADKRLSEEGVDLELVICKSFLGTSSRSRRSWTPLKDDSLAVAFADIHGMSFAAYRRQPRIVQQKVCGMVKMNVPLSRRATEDYEYSSETDSSRETYRRVSMSWEEEAEMQTVLEEEDDEMLKGSIERFDEWSVGSSTTTVSAESVQRISFRKAVAMVRMTEVMQKKMQTERKV</sequence>